<dbReference type="Pfam" id="PF07651">
    <property type="entry name" value="ANTH"/>
    <property type="match status" value="1"/>
</dbReference>
<feature type="region of interest" description="Disordered" evidence="9">
    <location>
        <begin position="340"/>
        <end position="361"/>
    </location>
</feature>
<dbReference type="PANTHER" id="PTHR22951:SF12">
    <property type="entry name" value="OS05G0426100 PROTEIN"/>
    <property type="match status" value="1"/>
</dbReference>
<dbReference type="PANTHER" id="PTHR22951">
    <property type="entry name" value="CLATHRIN ASSEMBLY PROTEIN"/>
    <property type="match status" value="1"/>
</dbReference>
<accession>A0ABR2QJB5</accession>
<evidence type="ECO:0000313" key="12">
    <source>
        <dbReference type="Proteomes" id="UP001396334"/>
    </source>
</evidence>
<gene>
    <name evidence="11" type="ORF">V6N11_081265</name>
</gene>
<evidence type="ECO:0000256" key="3">
    <source>
        <dbReference type="ARBA" id="ARBA00004600"/>
    </source>
</evidence>
<keyword evidence="7" id="KW-0168">Coated pit</keyword>
<dbReference type="Proteomes" id="UP001396334">
    <property type="component" value="Unassembled WGS sequence"/>
</dbReference>
<comment type="caution">
    <text evidence="11">The sequence shown here is derived from an EMBL/GenBank/DDBJ whole genome shotgun (WGS) entry which is preliminary data.</text>
</comment>
<dbReference type="InterPro" id="IPR008942">
    <property type="entry name" value="ENTH_VHS"/>
</dbReference>
<evidence type="ECO:0000256" key="5">
    <source>
        <dbReference type="ARBA" id="ARBA00023034"/>
    </source>
</evidence>
<sequence length="558" mass="63687">MPPSKLQKAIWRVKDRTRIGLAKVGGSTSLADLDVAIVKATRHEEQPAEERYVREIIHITSNSRAYIFACVNTLSKRLNKTKSWTVALKSLMLIQKLLCEGDPEFQQEFFFSTRRGTRILNMSDFRDASQYHSWEFSAFVRTYALYLDERLEYNIQDRRLEMPKKTTSAQVAVAEQDEEESIDKENVVKKTSYFRTMTTELIFTTWSHLQQLLQCILACRPTGVAKDHSVVTAALYEIVKESFQLYYDITEILAIFIDRFMELDLDESLNVRDIFCRQERQLDELDNFYSWCKTAGIGRSTEYPEIDKITIEKLDLIDELMRDKESAAQRIDGRIPKDVPEKRVKKREAAPEVKERKAPIEKEPEKEKEYEWKAIVGQKEGDLLSLRKHAISSENQAEKLALFLFDRSAPTRPPPVPGWEAFPDEADCVSAFFQTSSNLNYQKANLGGGFDALMLDGMYPRVQTVKAMASRGLTVTRSASSIVLGSDGRPAAMGLPAKPSSDGKKTGSIGGSDPFAVSLAPLAYMQMSDMEKKQWLLEDEQAMLEHYKRNRLQGHFGM</sequence>
<dbReference type="InterPro" id="IPR013809">
    <property type="entry name" value="ENTH"/>
</dbReference>
<keyword evidence="6" id="KW-0472">Membrane</keyword>
<evidence type="ECO:0000256" key="2">
    <source>
        <dbReference type="ARBA" id="ARBA00004555"/>
    </source>
</evidence>
<keyword evidence="4" id="KW-0254">Endocytosis</keyword>
<evidence type="ECO:0000256" key="4">
    <source>
        <dbReference type="ARBA" id="ARBA00022583"/>
    </source>
</evidence>
<evidence type="ECO:0000256" key="7">
    <source>
        <dbReference type="ARBA" id="ARBA00023176"/>
    </source>
</evidence>
<evidence type="ECO:0000256" key="8">
    <source>
        <dbReference type="ARBA" id="ARBA00023329"/>
    </source>
</evidence>
<evidence type="ECO:0000256" key="9">
    <source>
        <dbReference type="SAM" id="MobiDB-lite"/>
    </source>
</evidence>
<organism evidence="11 12">
    <name type="scientific">Hibiscus sabdariffa</name>
    <name type="common">roselle</name>
    <dbReference type="NCBI Taxonomy" id="183260"/>
    <lineage>
        <taxon>Eukaryota</taxon>
        <taxon>Viridiplantae</taxon>
        <taxon>Streptophyta</taxon>
        <taxon>Embryophyta</taxon>
        <taxon>Tracheophyta</taxon>
        <taxon>Spermatophyta</taxon>
        <taxon>Magnoliopsida</taxon>
        <taxon>eudicotyledons</taxon>
        <taxon>Gunneridae</taxon>
        <taxon>Pentapetalae</taxon>
        <taxon>rosids</taxon>
        <taxon>malvids</taxon>
        <taxon>Malvales</taxon>
        <taxon>Malvaceae</taxon>
        <taxon>Malvoideae</taxon>
        <taxon>Hibiscus</taxon>
    </lineage>
</organism>
<evidence type="ECO:0000256" key="1">
    <source>
        <dbReference type="ARBA" id="ARBA00004132"/>
    </source>
</evidence>
<feature type="domain" description="ENTH" evidence="10">
    <location>
        <begin position="25"/>
        <end position="161"/>
    </location>
</feature>
<evidence type="ECO:0000259" key="10">
    <source>
        <dbReference type="PROSITE" id="PS50942"/>
    </source>
</evidence>
<dbReference type="InterPro" id="IPR011417">
    <property type="entry name" value="ANTH_dom"/>
</dbReference>
<keyword evidence="5" id="KW-0333">Golgi apparatus</keyword>
<keyword evidence="12" id="KW-1185">Reference proteome</keyword>
<reference evidence="11 12" key="1">
    <citation type="journal article" date="2024" name="G3 (Bethesda)">
        <title>Genome assembly of Hibiscus sabdariffa L. provides insights into metabolisms of medicinal natural products.</title>
        <authorList>
            <person name="Kim T."/>
        </authorList>
    </citation>
    <scope>NUCLEOTIDE SEQUENCE [LARGE SCALE GENOMIC DNA]</scope>
    <source>
        <strain evidence="11">TK-2024</strain>
        <tissue evidence="11">Old leaves</tissue>
    </source>
</reference>
<dbReference type="CDD" id="cd16987">
    <property type="entry name" value="ANTH_N_AP180_plant"/>
    <property type="match status" value="1"/>
</dbReference>
<dbReference type="PROSITE" id="PS50942">
    <property type="entry name" value="ENTH"/>
    <property type="match status" value="1"/>
</dbReference>
<dbReference type="SUPFAM" id="SSF89009">
    <property type="entry name" value="GAT-like domain"/>
    <property type="match status" value="1"/>
</dbReference>
<dbReference type="EMBL" id="JBBPBN010000037">
    <property type="protein sequence ID" value="KAK9000778.1"/>
    <property type="molecule type" value="Genomic_DNA"/>
</dbReference>
<dbReference type="InterPro" id="IPR045192">
    <property type="entry name" value="AP180-like"/>
</dbReference>
<dbReference type="Gene3D" id="1.20.58.150">
    <property type="entry name" value="ANTH domain"/>
    <property type="match status" value="1"/>
</dbReference>
<comment type="subcellular location">
    <subcellularLocation>
        <location evidence="1">Cytoplasmic vesicle</location>
        <location evidence="1">Clathrin-coated vesicle</location>
    </subcellularLocation>
    <subcellularLocation>
        <location evidence="2">Golgi apparatus</location>
    </subcellularLocation>
    <subcellularLocation>
        <location evidence="3">Membrane</location>
        <location evidence="3">Clathrin-coated pit</location>
    </subcellularLocation>
</comment>
<evidence type="ECO:0000256" key="6">
    <source>
        <dbReference type="ARBA" id="ARBA00023136"/>
    </source>
</evidence>
<feature type="region of interest" description="Disordered" evidence="9">
    <location>
        <begin position="490"/>
        <end position="510"/>
    </location>
</feature>
<proteinExistence type="predicted"/>
<protein>
    <recommendedName>
        <fullName evidence="10">ENTH domain-containing protein</fullName>
    </recommendedName>
</protein>
<dbReference type="InterPro" id="IPR014712">
    <property type="entry name" value="ANTH_dom_sf"/>
</dbReference>
<dbReference type="Gene3D" id="1.25.40.90">
    <property type="match status" value="1"/>
</dbReference>
<evidence type="ECO:0000313" key="11">
    <source>
        <dbReference type="EMBL" id="KAK9000778.1"/>
    </source>
</evidence>
<dbReference type="InterPro" id="IPR048050">
    <property type="entry name" value="ANTH_N_plant"/>
</dbReference>
<dbReference type="SMART" id="SM00273">
    <property type="entry name" value="ENTH"/>
    <property type="match status" value="1"/>
</dbReference>
<name>A0ABR2QJB5_9ROSI</name>
<keyword evidence="8" id="KW-0968">Cytoplasmic vesicle</keyword>
<dbReference type="SUPFAM" id="SSF48464">
    <property type="entry name" value="ENTH/VHS domain"/>
    <property type="match status" value="1"/>
</dbReference>